<organism evidence="5 6">
    <name type="scientific">Pedococcus cremeus</name>
    <dbReference type="NCBI Taxonomy" id="587636"/>
    <lineage>
        <taxon>Bacteria</taxon>
        <taxon>Bacillati</taxon>
        <taxon>Actinomycetota</taxon>
        <taxon>Actinomycetes</taxon>
        <taxon>Micrococcales</taxon>
        <taxon>Intrasporangiaceae</taxon>
        <taxon>Pedococcus</taxon>
    </lineage>
</organism>
<dbReference type="EMBL" id="FOHB01000002">
    <property type="protein sequence ID" value="SER96934.1"/>
    <property type="molecule type" value="Genomic_DNA"/>
</dbReference>
<keyword evidence="6" id="KW-1185">Reference proteome</keyword>
<reference evidence="6" key="1">
    <citation type="submission" date="2016-10" db="EMBL/GenBank/DDBJ databases">
        <authorList>
            <person name="Varghese N."/>
            <person name="Submissions S."/>
        </authorList>
    </citation>
    <scope>NUCLEOTIDE SEQUENCE [LARGE SCALE GENOMIC DNA]</scope>
    <source>
        <strain evidence="6">CGMCC 1.6963</strain>
    </source>
</reference>
<dbReference type="InterPro" id="IPR050834">
    <property type="entry name" value="Glycosyltransf_2"/>
</dbReference>
<dbReference type="SUPFAM" id="SSF53448">
    <property type="entry name" value="Nucleotide-diphospho-sugar transferases"/>
    <property type="match status" value="1"/>
</dbReference>
<dbReference type="InterPro" id="IPR029044">
    <property type="entry name" value="Nucleotide-diphossugar_trans"/>
</dbReference>
<dbReference type="Gene3D" id="3.90.550.10">
    <property type="entry name" value="Spore Coat Polysaccharide Biosynthesis Protein SpsA, Chain A"/>
    <property type="match status" value="1"/>
</dbReference>
<dbReference type="AlphaFoldDB" id="A0A1H9TIX7"/>
<comment type="similarity">
    <text evidence="1">Belongs to the glycosyltransferase 2 family.</text>
</comment>
<gene>
    <name evidence="5" type="ORF">SAMN05216199_1628</name>
</gene>
<dbReference type="PANTHER" id="PTHR43685">
    <property type="entry name" value="GLYCOSYLTRANSFERASE"/>
    <property type="match status" value="1"/>
</dbReference>
<evidence type="ECO:0000259" key="4">
    <source>
        <dbReference type="Pfam" id="PF00535"/>
    </source>
</evidence>
<dbReference type="STRING" id="587636.SAMN05216199_1628"/>
<dbReference type="GO" id="GO:0016757">
    <property type="term" value="F:glycosyltransferase activity"/>
    <property type="evidence" value="ECO:0007669"/>
    <property type="project" value="UniProtKB-KW"/>
</dbReference>
<evidence type="ECO:0000313" key="6">
    <source>
        <dbReference type="Proteomes" id="UP000199019"/>
    </source>
</evidence>
<accession>A0A1H9TIX7</accession>
<keyword evidence="3 5" id="KW-0808">Transferase</keyword>
<evidence type="ECO:0000256" key="3">
    <source>
        <dbReference type="ARBA" id="ARBA00022679"/>
    </source>
</evidence>
<dbReference type="RefSeq" id="WP_218144232.1">
    <property type="nucleotide sequence ID" value="NZ_FOHB01000002.1"/>
</dbReference>
<protein>
    <submittedName>
        <fullName evidence="5">Glycosyltransferase involved in cell wall bisynthesis</fullName>
    </submittedName>
</protein>
<feature type="domain" description="Glycosyltransferase 2-like" evidence="4">
    <location>
        <begin position="10"/>
        <end position="176"/>
    </location>
</feature>
<proteinExistence type="inferred from homology"/>
<dbReference type="Proteomes" id="UP000199019">
    <property type="component" value="Unassembled WGS sequence"/>
</dbReference>
<dbReference type="PANTHER" id="PTHR43685:SF5">
    <property type="entry name" value="GLYCOSYLTRANSFERASE EPSE-RELATED"/>
    <property type="match status" value="1"/>
</dbReference>
<evidence type="ECO:0000256" key="2">
    <source>
        <dbReference type="ARBA" id="ARBA00022676"/>
    </source>
</evidence>
<evidence type="ECO:0000313" key="5">
    <source>
        <dbReference type="EMBL" id="SER96934.1"/>
    </source>
</evidence>
<dbReference type="Pfam" id="PF00535">
    <property type="entry name" value="Glycos_transf_2"/>
    <property type="match status" value="1"/>
</dbReference>
<sequence>MPEPFSLLLPVYRGDDPGHVTRAFQSTVHDQLRRPDEVVVVQDGLVTAELASALERLESGSPVPVRRLRLHHNVGLAQALQCGLSACRHEVVARMDADDISLPHRFAVQLPVIEAGADLVGSAMVEFSDGTAESGPTTSHDRLRVPPLGPRAIAAAARLRSPFNHPTVIYRRSAVLEAGGYRDLPLLEDYWLFSRMIAAGAAVANVAEPLVMYRVDAGSYERRGGLRLLRSELGLQRRLHREGFTSGRELARNLAVRGGYRVVPVSLRRAAYRRAFTVSGHRGGALDWLPVQEPVRPDLRPGVHRDVRKGEQA</sequence>
<dbReference type="InterPro" id="IPR001173">
    <property type="entry name" value="Glyco_trans_2-like"/>
</dbReference>
<keyword evidence="2" id="KW-0328">Glycosyltransferase</keyword>
<name>A0A1H9TIX7_9MICO</name>
<evidence type="ECO:0000256" key="1">
    <source>
        <dbReference type="ARBA" id="ARBA00006739"/>
    </source>
</evidence>